<dbReference type="RefSeq" id="WP_053982605.1">
    <property type="nucleotide sequence ID" value="NZ_JAQIFT010000028.1"/>
</dbReference>
<evidence type="ECO:0000313" key="1">
    <source>
        <dbReference type="EMBL" id="MDA3731113.1"/>
    </source>
</evidence>
<gene>
    <name evidence="1" type="ORF">PBV87_06375</name>
</gene>
<reference evidence="1" key="1">
    <citation type="journal article" date="2023" name="Int. J. Syst. Evol. Microbiol.">
        <title>&lt;i&gt;Holtiella tumoricola&lt;/i&gt; gen. nov. sp. nov., isolated from a human clinical sample.</title>
        <authorList>
            <person name="Allen-Vercoe E."/>
            <person name="Daigneault M.C."/>
            <person name="Vancuren S.J."/>
            <person name="Cochrane K."/>
            <person name="O'Neal L.L."/>
            <person name="Sankaranarayanan K."/>
            <person name="Lawson P.A."/>
        </authorList>
    </citation>
    <scope>NUCLEOTIDE SEQUENCE</scope>
    <source>
        <strain evidence="1">CC70A</strain>
    </source>
</reference>
<dbReference type="Proteomes" id="UP001169242">
    <property type="component" value="Unassembled WGS sequence"/>
</dbReference>
<dbReference type="EMBL" id="JAQIFT010000028">
    <property type="protein sequence ID" value="MDA3731113.1"/>
    <property type="molecule type" value="Genomic_DNA"/>
</dbReference>
<comment type="caution">
    <text evidence="1">The sequence shown here is derived from an EMBL/GenBank/DDBJ whole genome shotgun (WGS) entry which is preliminary data.</text>
</comment>
<evidence type="ECO:0000313" key="2">
    <source>
        <dbReference type="Proteomes" id="UP001169242"/>
    </source>
</evidence>
<protein>
    <submittedName>
        <fullName evidence="1">Uncharacterized protein</fullName>
    </submittedName>
</protein>
<organism evidence="1 2">
    <name type="scientific">Holtiella tumoricola</name>
    <dbReference type="NCBI Taxonomy" id="3018743"/>
    <lineage>
        <taxon>Bacteria</taxon>
        <taxon>Bacillati</taxon>
        <taxon>Bacillota</taxon>
        <taxon>Clostridia</taxon>
        <taxon>Lachnospirales</taxon>
        <taxon>Cellulosilyticaceae</taxon>
        <taxon>Holtiella</taxon>
    </lineage>
</organism>
<name>A0AA42DLZ5_9FIRM</name>
<keyword evidence="2" id="KW-1185">Reference proteome</keyword>
<sequence>MRFFEQVQYKLRTFLYEQERAKANKKTGSSYSSNKNDEEKPIKKIMNSLDEMDAYLEEKVEEWNLKIKR</sequence>
<dbReference type="AlphaFoldDB" id="A0AA42DLZ5"/>
<accession>A0AA42DLZ5</accession>
<proteinExistence type="predicted"/>